<reference evidence="6" key="1">
    <citation type="journal article" date="2021" name="PeerJ">
        <title>Extensive microbial diversity within the chicken gut microbiome revealed by metagenomics and culture.</title>
        <authorList>
            <person name="Gilroy R."/>
            <person name="Ravi A."/>
            <person name="Getino M."/>
            <person name="Pursley I."/>
            <person name="Horton D.L."/>
            <person name="Alikhan N.F."/>
            <person name="Baker D."/>
            <person name="Gharbi K."/>
            <person name="Hall N."/>
            <person name="Watson M."/>
            <person name="Adriaenssens E.M."/>
            <person name="Foster-Nyarko E."/>
            <person name="Jarju S."/>
            <person name="Secka A."/>
            <person name="Antonio M."/>
            <person name="Oren A."/>
            <person name="Chaudhuri R.R."/>
            <person name="La Ragione R."/>
            <person name="Hildebrand F."/>
            <person name="Pallen M.J."/>
        </authorList>
    </citation>
    <scope>NUCLEOTIDE SEQUENCE</scope>
    <source>
        <strain evidence="6">ChiBcec2-3848</strain>
    </source>
</reference>
<evidence type="ECO:0000313" key="6">
    <source>
        <dbReference type="EMBL" id="HJC63994.1"/>
    </source>
</evidence>
<evidence type="ECO:0000256" key="2">
    <source>
        <dbReference type="ARBA" id="ARBA00022723"/>
    </source>
</evidence>
<keyword evidence="2" id="KW-0479">Metal-binding</keyword>
<dbReference type="PANTHER" id="PTHR11271:SF6">
    <property type="entry name" value="GUANINE DEAMINASE"/>
    <property type="match status" value="1"/>
</dbReference>
<evidence type="ECO:0000256" key="3">
    <source>
        <dbReference type="ARBA" id="ARBA00022801"/>
    </source>
</evidence>
<keyword evidence="4" id="KW-0862">Zinc</keyword>
<dbReference type="InterPro" id="IPR051607">
    <property type="entry name" value="Metallo-dep_hydrolases"/>
</dbReference>
<evidence type="ECO:0000259" key="5">
    <source>
        <dbReference type="Pfam" id="PF01979"/>
    </source>
</evidence>
<dbReference type="PANTHER" id="PTHR11271">
    <property type="entry name" value="GUANINE DEAMINASE"/>
    <property type="match status" value="1"/>
</dbReference>
<dbReference type="GO" id="GO:0005829">
    <property type="term" value="C:cytosol"/>
    <property type="evidence" value="ECO:0007669"/>
    <property type="project" value="TreeGrafter"/>
</dbReference>
<dbReference type="GO" id="GO:0008270">
    <property type="term" value="F:zinc ion binding"/>
    <property type="evidence" value="ECO:0007669"/>
    <property type="project" value="TreeGrafter"/>
</dbReference>
<evidence type="ECO:0000256" key="4">
    <source>
        <dbReference type="ARBA" id="ARBA00022833"/>
    </source>
</evidence>
<evidence type="ECO:0000256" key="1">
    <source>
        <dbReference type="ARBA" id="ARBA00001947"/>
    </source>
</evidence>
<dbReference type="AlphaFoldDB" id="A0A9D2PPI7"/>
<evidence type="ECO:0000313" key="7">
    <source>
        <dbReference type="Proteomes" id="UP000823886"/>
    </source>
</evidence>
<keyword evidence="3" id="KW-0378">Hydrolase</keyword>
<dbReference type="Gene3D" id="3.20.20.140">
    <property type="entry name" value="Metal-dependent hydrolases"/>
    <property type="match status" value="1"/>
</dbReference>
<dbReference type="EMBL" id="DWVZ01000142">
    <property type="protein sequence ID" value="HJC63994.1"/>
    <property type="molecule type" value="Genomic_DNA"/>
</dbReference>
<dbReference type="SUPFAM" id="SSF51338">
    <property type="entry name" value="Composite domain of metallo-dependent hydrolases"/>
    <property type="match status" value="1"/>
</dbReference>
<feature type="domain" description="Amidohydrolase-related" evidence="5">
    <location>
        <begin position="59"/>
        <end position="425"/>
    </location>
</feature>
<gene>
    <name evidence="6" type="ORF">H9753_10320</name>
</gene>
<dbReference type="Proteomes" id="UP000823886">
    <property type="component" value="Unassembled WGS sequence"/>
</dbReference>
<proteinExistence type="predicted"/>
<organism evidence="6 7">
    <name type="scientific">Candidatus Blautia merdavium</name>
    <dbReference type="NCBI Taxonomy" id="2838494"/>
    <lineage>
        <taxon>Bacteria</taxon>
        <taxon>Bacillati</taxon>
        <taxon>Bacillota</taxon>
        <taxon>Clostridia</taxon>
        <taxon>Lachnospirales</taxon>
        <taxon>Lachnospiraceae</taxon>
        <taxon>Blautia</taxon>
    </lineage>
</organism>
<dbReference type="GO" id="GO:0046098">
    <property type="term" value="P:guanine metabolic process"/>
    <property type="evidence" value="ECO:0007669"/>
    <property type="project" value="TreeGrafter"/>
</dbReference>
<comment type="cofactor">
    <cofactor evidence="1">
        <name>Zn(2+)</name>
        <dbReference type="ChEBI" id="CHEBI:29105"/>
    </cofactor>
</comment>
<dbReference type="SUPFAM" id="SSF51556">
    <property type="entry name" value="Metallo-dependent hydrolases"/>
    <property type="match status" value="1"/>
</dbReference>
<reference evidence="6" key="2">
    <citation type="submission" date="2021-04" db="EMBL/GenBank/DDBJ databases">
        <authorList>
            <person name="Gilroy R."/>
        </authorList>
    </citation>
    <scope>NUCLEOTIDE SEQUENCE</scope>
    <source>
        <strain evidence="6">ChiBcec2-3848</strain>
    </source>
</reference>
<accession>A0A9D2PPI7</accession>
<dbReference type="InterPro" id="IPR006680">
    <property type="entry name" value="Amidohydro-rel"/>
</dbReference>
<dbReference type="InterPro" id="IPR011059">
    <property type="entry name" value="Metal-dep_hydrolase_composite"/>
</dbReference>
<sequence length="428" mass="47822">MNMKNFILKGDICFSRSKEELSCVEQGYLVCTDGICRGVFREIPQAYAGLSVQNWEHAMILPGLYDLHVHAPQYAFAGTGMDLELLKWLETRTFPEEERYADPEYARKAYGLFARKLKESATVRACIFGTIHREATQILMEELEKTGLKTMVGKVSMDRNASAGLLEPGPFAAARSVCQWLDGVSGKYENVKPVVTPRFVPACTEELLGELGKICEERKLPVQSHLSENPSEIAWVKELCPWAESYAEVYEHFGLLGMPEAPAVMAHCVYSGESENEKKLLRENPVYIAHCPQSNTDLSSGIAPVRRYLEEGMLVGLGTDIAGGHKMSVFQTMAEAIQVSKLRWRLADDSLAPLRTEETFYLGTKGGGSFFGKVGSFEPGYELDAVIIDEERLSTPARLSMKERLERIIYLSEDRDVVGKYVAGEKIF</sequence>
<dbReference type="InterPro" id="IPR032466">
    <property type="entry name" value="Metal_Hydrolase"/>
</dbReference>
<name>A0A9D2PPI7_9FIRM</name>
<protein>
    <submittedName>
        <fullName evidence="6">Amidohydrolase family protein</fullName>
    </submittedName>
</protein>
<dbReference type="GO" id="GO:0008892">
    <property type="term" value="F:guanine deaminase activity"/>
    <property type="evidence" value="ECO:0007669"/>
    <property type="project" value="TreeGrafter"/>
</dbReference>
<comment type="caution">
    <text evidence="6">The sequence shown here is derived from an EMBL/GenBank/DDBJ whole genome shotgun (WGS) entry which is preliminary data.</text>
</comment>
<dbReference type="Gene3D" id="2.30.40.10">
    <property type="entry name" value="Urease, subunit C, domain 1"/>
    <property type="match status" value="1"/>
</dbReference>
<dbReference type="Pfam" id="PF01979">
    <property type="entry name" value="Amidohydro_1"/>
    <property type="match status" value="1"/>
</dbReference>